<proteinExistence type="predicted"/>
<comment type="caution">
    <text evidence="1">The sequence shown here is derived from an EMBL/GenBank/DDBJ whole genome shotgun (WGS) entry which is preliminary data.</text>
</comment>
<gene>
    <name evidence="1" type="ORF">RD792_018016</name>
</gene>
<reference evidence="1 2" key="1">
    <citation type="journal article" date="2023" name="bioRxiv">
        <title>Genome report: Whole genome sequence and annotation of Penstemon davidsonii.</title>
        <authorList>
            <person name="Ostevik K.L."/>
            <person name="Alabady M."/>
            <person name="Zhang M."/>
            <person name="Rausher M.D."/>
        </authorList>
    </citation>
    <scope>NUCLEOTIDE SEQUENCE [LARGE SCALE GENOMIC DNA]</scope>
    <source>
        <strain evidence="1">DNT005</strain>
        <tissue evidence="1">Whole leaf</tissue>
    </source>
</reference>
<protein>
    <submittedName>
        <fullName evidence="1">Uncharacterized protein</fullName>
    </submittedName>
</protein>
<accession>A0ABR0DWD4</accession>
<dbReference type="EMBL" id="JAYDYQ010000789">
    <property type="protein sequence ID" value="KAK4493138.1"/>
    <property type="molecule type" value="Genomic_DNA"/>
</dbReference>
<sequence length="83" mass="9224">MCNSPSPSLLCKSCRISNQRKTTVSVVCFHLFGSCDHFASGFSCSMHYSGFTVEPCRCLVDKVTWTYEGPVLEISNSNLFLDC</sequence>
<evidence type="ECO:0000313" key="1">
    <source>
        <dbReference type="EMBL" id="KAK4493138.1"/>
    </source>
</evidence>
<evidence type="ECO:0000313" key="2">
    <source>
        <dbReference type="Proteomes" id="UP001291926"/>
    </source>
</evidence>
<dbReference type="Proteomes" id="UP001291926">
    <property type="component" value="Unassembled WGS sequence"/>
</dbReference>
<keyword evidence="2" id="KW-1185">Reference proteome</keyword>
<name>A0ABR0DWD4_9LAMI</name>
<organism evidence="1 2">
    <name type="scientific">Penstemon davidsonii</name>
    <dbReference type="NCBI Taxonomy" id="160366"/>
    <lineage>
        <taxon>Eukaryota</taxon>
        <taxon>Viridiplantae</taxon>
        <taxon>Streptophyta</taxon>
        <taxon>Embryophyta</taxon>
        <taxon>Tracheophyta</taxon>
        <taxon>Spermatophyta</taxon>
        <taxon>Magnoliopsida</taxon>
        <taxon>eudicotyledons</taxon>
        <taxon>Gunneridae</taxon>
        <taxon>Pentapetalae</taxon>
        <taxon>asterids</taxon>
        <taxon>lamiids</taxon>
        <taxon>Lamiales</taxon>
        <taxon>Plantaginaceae</taxon>
        <taxon>Cheloneae</taxon>
        <taxon>Penstemon</taxon>
    </lineage>
</organism>